<dbReference type="InterPro" id="IPR036908">
    <property type="entry name" value="RlpA-like_sf"/>
</dbReference>
<evidence type="ECO:0000256" key="1">
    <source>
        <dbReference type="ARBA" id="ARBA00004613"/>
    </source>
</evidence>
<keyword evidence="4 5" id="KW-0732">Signal</keyword>
<feature type="chain" id="PRO_5043473684" description="Protein FAR1-RELATED SEQUENCE" evidence="5">
    <location>
        <begin position="27"/>
        <end position="399"/>
    </location>
</feature>
<dbReference type="Pfam" id="PF24300">
    <property type="entry name" value="KWL1"/>
    <property type="match status" value="1"/>
</dbReference>
<organism evidence="6 7">
    <name type="scientific">Aristolochia fimbriata</name>
    <name type="common">White veined hardy Dutchman's pipe vine</name>
    <dbReference type="NCBI Taxonomy" id="158543"/>
    <lineage>
        <taxon>Eukaryota</taxon>
        <taxon>Viridiplantae</taxon>
        <taxon>Streptophyta</taxon>
        <taxon>Embryophyta</taxon>
        <taxon>Tracheophyta</taxon>
        <taxon>Spermatophyta</taxon>
        <taxon>Magnoliopsida</taxon>
        <taxon>Magnoliidae</taxon>
        <taxon>Piperales</taxon>
        <taxon>Aristolochiaceae</taxon>
        <taxon>Aristolochia</taxon>
    </lineage>
</organism>
<comment type="subcellular location">
    <subcellularLocation>
        <location evidence="1">Secreted</location>
    </subcellularLocation>
</comment>
<dbReference type="PANTHER" id="PTHR33191:SF58">
    <property type="entry name" value="RIPENING-RELATED PROTEIN 1"/>
    <property type="match status" value="1"/>
</dbReference>
<evidence type="ECO:0000313" key="6">
    <source>
        <dbReference type="EMBL" id="KAG9453700.1"/>
    </source>
</evidence>
<dbReference type="EMBL" id="JAINDJ010000003">
    <property type="protein sequence ID" value="KAG9453700.1"/>
    <property type="molecule type" value="Genomic_DNA"/>
</dbReference>
<evidence type="ECO:0000256" key="4">
    <source>
        <dbReference type="ARBA" id="ARBA00022729"/>
    </source>
</evidence>
<dbReference type="AlphaFoldDB" id="A0AAV7EZY1"/>
<evidence type="ECO:0000313" key="7">
    <source>
        <dbReference type="Proteomes" id="UP000825729"/>
    </source>
</evidence>
<keyword evidence="3" id="KW-0964">Secreted</keyword>
<dbReference type="Gene3D" id="2.40.40.10">
    <property type="entry name" value="RlpA-like domain"/>
    <property type="match status" value="1"/>
</dbReference>
<gene>
    <name evidence="6" type="ORF">H6P81_006604</name>
</gene>
<comment type="caution">
    <text evidence="6">The sequence shown here is derived from an EMBL/GenBank/DDBJ whole genome shotgun (WGS) entry which is preliminary data.</text>
</comment>
<evidence type="ECO:0008006" key="8">
    <source>
        <dbReference type="Google" id="ProtNLM"/>
    </source>
</evidence>
<dbReference type="GO" id="GO:0005576">
    <property type="term" value="C:extracellular region"/>
    <property type="evidence" value="ECO:0007669"/>
    <property type="project" value="UniProtKB-SubCell"/>
</dbReference>
<sequence>MARAQLLAPFSILSLLLATTLSLVSCYSSSNLGSSTCRPSGFLKGKTEKCNTEHDSDCCKAKKLYPQYRCSPPITGGNTGATMTINSFAKGGDGGGPSECDNKYHSDNELVVALSTGWYNHGSRCLQNIRINSNGKSVLAKVVDEFVKRLRQRETEADHEMNYSKPLQKTDFDVEKQMVDIYTQFIFYKFQAEVVESVKYGGLPLREERPYRIHEVYRCVQPDSINDVTQEVTMILIRRWHILLVLRNEKVCLLPESLILKRWTRTITREIIFDRNTVELCPNLDEVVRIRRNDLASKIHKILDVAFKSEEALSFLEKKIDVICDKIGQFEPDCGAKMRMPQEIHVHPPDIAKTKGSGKRLKGGKEKAMEQTVKKIRLCHGCGARDEHDKRNCPKLRDM</sequence>
<dbReference type="PROSITE" id="PS51257">
    <property type="entry name" value="PROKAR_LIPOPROTEIN"/>
    <property type="match status" value="1"/>
</dbReference>
<dbReference type="InterPro" id="IPR039271">
    <property type="entry name" value="Kiwellin-like"/>
</dbReference>
<accession>A0AAV7EZY1</accession>
<name>A0AAV7EZY1_ARIFI</name>
<protein>
    <recommendedName>
        <fullName evidence="8">Protein FAR1-RELATED SEQUENCE</fullName>
    </recommendedName>
</protein>
<reference evidence="6 7" key="1">
    <citation type="submission" date="2021-07" db="EMBL/GenBank/DDBJ databases">
        <title>The Aristolochia fimbriata genome: insights into angiosperm evolution, floral development and chemical biosynthesis.</title>
        <authorList>
            <person name="Jiao Y."/>
        </authorList>
    </citation>
    <scope>NUCLEOTIDE SEQUENCE [LARGE SCALE GENOMIC DNA]</scope>
    <source>
        <strain evidence="6">IBCAS-2021</strain>
        <tissue evidence="6">Leaf</tissue>
    </source>
</reference>
<keyword evidence="7" id="KW-1185">Reference proteome</keyword>
<proteinExistence type="inferred from homology"/>
<dbReference type="SUPFAM" id="SSF50685">
    <property type="entry name" value="Barwin-like endoglucanases"/>
    <property type="match status" value="1"/>
</dbReference>
<dbReference type="PANTHER" id="PTHR33191">
    <property type="entry name" value="RIPENING-RELATED PROTEIN 2-RELATED"/>
    <property type="match status" value="1"/>
</dbReference>
<dbReference type="Proteomes" id="UP000825729">
    <property type="component" value="Unassembled WGS sequence"/>
</dbReference>
<evidence type="ECO:0000256" key="3">
    <source>
        <dbReference type="ARBA" id="ARBA00022525"/>
    </source>
</evidence>
<dbReference type="CDD" id="cd22270">
    <property type="entry name" value="DPBB_kiwellin-like"/>
    <property type="match status" value="1"/>
</dbReference>
<evidence type="ECO:0000256" key="2">
    <source>
        <dbReference type="ARBA" id="ARBA00005592"/>
    </source>
</evidence>
<comment type="similarity">
    <text evidence="2">Belongs to the kiwellin family.</text>
</comment>
<feature type="signal peptide" evidence="5">
    <location>
        <begin position="1"/>
        <end position="26"/>
    </location>
</feature>
<evidence type="ECO:0000256" key="5">
    <source>
        <dbReference type="SAM" id="SignalP"/>
    </source>
</evidence>